<reference evidence="1 2" key="1">
    <citation type="journal article" date="2023" name="Sci. Data">
        <title>Genome assembly of the Korean intertidal mud-creeper Batillaria attramentaria.</title>
        <authorList>
            <person name="Patra A.K."/>
            <person name="Ho P.T."/>
            <person name="Jun S."/>
            <person name="Lee S.J."/>
            <person name="Kim Y."/>
            <person name="Won Y.J."/>
        </authorList>
    </citation>
    <scope>NUCLEOTIDE SEQUENCE [LARGE SCALE GENOMIC DNA]</scope>
    <source>
        <strain evidence="1">Wonlab-2016</strain>
    </source>
</reference>
<keyword evidence="2" id="KW-1185">Reference proteome</keyword>
<protein>
    <submittedName>
        <fullName evidence="1">Uncharacterized protein</fullName>
    </submittedName>
</protein>
<name>A0ABD0J3T1_9CAEN</name>
<comment type="caution">
    <text evidence="1">The sequence shown here is derived from an EMBL/GenBank/DDBJ whole genome shotgun (WGS) entry which is preliminary data.</text>
</comment>
<dbReference type="AlphaFoldDB" id="A0ABD0J3T1"/>
<evidence type="ECO:0000313" key="2">
    <source>
        <dbReference type="Proteomes" id="UP001519460"/>
    </source>
</evidence>
<evidence type="ECO:0000313" key="1">
    <source>
        <dbReference type="EMBL" id="KAK7457938.1"/>
    </source>
</evidence>
<dbReference type="Proteomes" id="UP001519460">
    <property type="component" value="Unassembled WGS sequence"/>
</dbReference>
<gene>
    <name evidence="1" type="ORF">BaRGS_00039182</name>
</gene>
<dbReference type="EMBL" id="JACVVK020000669">
    <property type="protein sequence ID" value="KAK7457938.1"/>
    <property type="molecule type" value="Genomic_DNA"/>
</dbReference>
<sequence length="54" mass="6008">MKNESVENTHVQPSWEYSTVAKQFKFVGYDTVETRSGNFLPVSGTASHTPCASR</sequence>
<proteinExistence type="predicted"/>
<feature type="non-terminal residue" evidence="1">
    <location>
        <position position="54"/>
    </location>
</feature>
<organism evidence="1 2">
    <name type="scientific">Batillaria attramentaria</name>
    <dbReference type="NCBI Taxonomy" id="370345"/>
    <lineage>
        <taxon>Eukaryota</taxon>
        <taxon>Metazoa</taxon>
        <taxon>Spiralia</taxon>
        <taxon>Lophotrochozoa</taxon>
        <taxon>Mollusca</taxon>
        <taxon>Gastropoda</taxon>
        <taxon>Caenogastropoda</taxon>
        <taxon>Sorbeoconcha</taxon>
        <taxon>Cerithioidea</taxon>
        <taxon>Batillariidae</taxon>
        <taxon>Batillaria</taxon>
    </lineage>
</organism>
<accession>A0ABD0J3T1</accession>